<feature type="compositionally biased region" description="Low complexity" evidence="1">
    <location>
        <begin position="226"/>
        <end position="237"/>
    </location>
</feature>
<accession>A0A9W8CMC5</accession>
<dbReference type="OrthoDB" id="1714508at2759"/>
<feature type="non-terminal residue" evidence="2">
    <location>
        <position position="1"/>
    </location>
</feature>
<feature type="region of interest" description="Disordered" evidence="1">
    <location>
        <begin position="172"/>
        <end position="207"/>
    </location>
</feature>
<dbReference type="GO" id="GO:0006355">
    <property type="term" value="P:regulation of DNA-templated transcription"/>
    <property type="evidence" value="ECO:0007669"/>
    <property type="project" value="InterPro"/>
</dbReference>
<proteinExistence type="predicted"/>
<organism evidence="2 3">
    <name type="scientific">Coemansia biformis</name>
    <dbReference type="NCBI Taxonomy" id="1286918"/>
    <lineage>
        <taxon>Eukaryota</taxon>
        <taxon>Fungi</taxon>
        <taxon>Fungi incertae sedis</taxon>
        <taxon>Zoopagomycota</taxon>
        <taxon>Kickxellomycotina</taxon>
        <taxon>Kickxellomycetes</taxon>
        <taxon>Kickxellales</taxon>
        <taxon>Kickxellaceae</taxon>
        <taxon>Coemansia</taxon>
    </lineage>
</organism>
<feature type="compositionally biased region" description="Low complexity" evidence="1">
    <location>
        <begin position="1"/>
        <end position="15"/>
    </location>
</feature>
<feature type="compositionally biased region" description="Basic and acidic residues" evidence="1">
    <location>
        <begin position="178"/>
        <end position="188"/>
    </location>
</feature>
<dbReference type="EMBL" id="JANBOI010003596">
    <property type="protein sequence ID" value="KAJ1718284.1"/>
    <property type="molecule type" value="Genomic_DNA"/>
</dbReference>
<dbReference type="AlphaFoldDB" id="A0A9W8CMC5"/>
<keyword evidence="3" id="KW-1185">Reference proteome</keyword>
<feature type="region of interest" description="Disordered" evidence="1">
    <location>
        <begin position="1"/>
        <end position="57"/>
    </location>
</feature>
<dbReference type="GO" id="GO:0005634">
    <property type="term" value="C:nucleus"/>
    <property type="evidence" value="ECO:0007669"/>
    <property type="project" value="TreeGrafter"/>
</dbReference>
<reference evidence="2" key="1">
    <citation type="submission" date="2022-07" db="EMBL/GenBank/DDBJ databases">
        <title>Phylogenomic reconstructions and comparative analyses of Kickxellomycotina fungi.</title>
        <authorList>
            <person name="Reynolds N.K."/>
            <person name="Stajich J.E."/>
            <person name="Barry K."/>
            <person name="Grigoriev I.V."/>
            <person name="Crous P."/>
            <person name="Smith M.E."/>
        </authorList>
    </citation>
    <scope>NUCLEOTIDE SEQUENCE</scope>
    <source>
        <strain evidence="2">BCRC 34381</strain>
    </source>
</reference>
<feature type="compositionally biased region" description="Low complexity" evidence="1">
    <location>
        <begin position="247"/>
        <end position="264"/>
    </location>
</feature>
<gene>
    <name evidence="2" type="primary">SAP30BP</name>
    <name evidence="2" type="ORF">LPJ61_006717</name>
</gene>
<name>A0A9W8CMC5_9FUNG</name>
<feature type="compositionally biased region" description="Basic and acidic residues" evidence="1">
    <location>
        <begin position="16"/>
        <end position="36"/>
    </location>
</feature>
<dbReference type="PANTHER" id="PTHR13464:SF0">
    <property type="entry name" value="SAP30-BINDING PROTEIN"/>
    <property type="match status" value="1"/>
</dbReference>
<dbReference type="PANTHER" id="PTHR13464">
    <property type="entry name" value="TRANSCRIPTIONAL REGULATOR PROTEIN HCNGP"/>
    <property type="match status" value="1"/>
</dbReference>
<dbReference type="Pfam" id="PF07818">
    <property type="entry name" value="HCNGP"/>
    <property type="match status" value="1"/>
</dbReference>
<evidence type="ECO:0000313" key="2">
    <source>
        <dbReference type="EMBL" id="KAJ1718284.1"/>
    </source>
</evidence>
<dbReference type="InterPro" id="IPR012479">
    <property type="entry name" value="SAP30BP"/>
</dbReference>
<sequence>GGSGSDDSAAVSGNDSPRESAESPLLRPRDAGDSDAGRPSPISGRNGDGANGQARNLNDGLGEYGGMDGKDVAAYMMLRRDLYTLLGCDAVPDFAPVDAEAGCPELQAKFQQWYQLKEQGANFNEALMRNKTFRNPNIYRWLVDHLQLEEAGSNLPSDRGFDPAKLREDFTPAGLAEEQERRARESAARKAARAAAARAASTGSCPPQQLQFRSVGFEGPQLLGSAGLAGPAAAAARPAPPGRWDGDSGTAQSGSSGTAQSSGGRSFEEAVQRAKQIAQHLVQSKRR</sequence>
<protein>
    <submittedName>
        <fullName evidence="2">SAP30-binding protein</fullName>
    </submittedName>
</protein>
<evidence type="ECO:0000256" key="1">
    <source>
        <dbReference type="SAM" id="MobiDB-lite"/>
    </source>
</evidence>
<comment type="caution">
    <text evidence="2">The sequence shown here is derived from an EMBL/GenBank/DDBJ whole genome shotgun (WGS) entry which is preliminary data.</text>
</comment>
<feature type="region of interest" description="Disordered" evidence="1">
    <location>
        <begin position="226"/>
        <end position="287"/>
    </location>
</feature>
<evidence type="ECO:0000313" key="3">
    <source>
        <dbReference type="Proteomes" id="UP001143981"/>
    </source>
</evidence>
<dbReference type="Proteomes" id="UP001143981">
    <property type="component" value="Unassembled WGS sequence"/>
</dbReference>